<evidence type="ECO:0008006" key="4">
    <source>
        <dbReference type="Google" id="ProtNLM"/>
    </source>
</evidence>
<evidence type="ECO:0000256" key="1">
    <source>
        <dbReference type="SAM" id="Phobius"/>
    </source>
</evidence>
<accession>A0ABD4Z7G0</accession>
<sequence>MYKAKRPRCIEKIRKGLSEAVVIMIVILIAVVVGFAIKSWYDAQVRKLPATDMAVAEWSATFSQGKYIVAVNVRNNLDRNLQVIGYRVTLANGSTVNNVNIIPALPQTLNLKSSQSFVITIPVKSSSDSPISVEVQVQDTSTETTAWIKAVGGIQM</sequence>
<keyword evidence="1" id="KW-1133">Transmembrane helix</keyword>
<evidence type="ECO:0000313" key="3">
    <source>
        <dbReference type="Proteomes" id="UP001529235"/>
    </source>
</evidence>
<keyword evidence="1" id="KW-0472">Membrane</keyword>
<gene>
    <name evidence="2" type="ORF">QPL79_07925</name>
</gene>
<dbReference type="AlphaFoldDB" id="A0ABD4Z7G0"/>
<reference evidence="2 3" key="1">
    <citation type="submission" date="2023-05" db="EMBL/GenBank/DDBJ databases">
        <title>A new hyperthermophilic archaea 'Ignisphaera cupida' sp. nov. and description of the family 'Ignisphaeraceae' fam. nov.</title>
        <authorList>
            <person name="Podosokorskaya O.A."/>
            <person name="Elcheninov A.G."/>
            <person name="Klukina A."/>
            <person name="Merkel A.Y."/>
        </authorList>
    </citation>
    <scope>NUCLEOTIDE SEQUENCE [LARGE SCALE GENOMIC DNA]</scope>
    <source>
        <strain evidence="2 3">4213-co</strain>
    </source>
</reference>
<dbReference type="EMBL" id="JASNVW010000006">
    <property type="protein sequence ID" value="MDK6029287.1"/>
    <property type="molecule type" value="Genomic_DNA"/>
</dbReference>
<feature type="transmembrane region" description="Helical" evidence="1">
    <location>
        <begin position="21"/>
        <end position="41"/>
    </location>
</feature>
<comment type="caution">
    <text evidence="2">The sequence shown here is derived from an EMBL/GenBank/DDBJ whole genome shotgun (WGS) entry which is preliminary data.</text>
</comment>
<proteinExistence type="predicted"/>
<name>A0ABD4Z7G0_9CREN</name>
<evidence type="ECO:0000313" key="2">
    <source>
        <dbReference type="EMBL" id="MDK6029287.1"/>
    </source>
</evidence>
<dbReference type="RefSeq" id="WP_285274274.1">
    <property type="nucleotide sequence ID" value="NZ_JASNVW010000006.1"/>
</dbReference>
<dbReference type="Proteomes" id="UP001529235">
    <property type="component" value="Unassembled WGS sequence"/>
</dbReference>
<organism evidence="2 3">
    <name type="scientific">Ignisphaera cupida</name>
    <dbReference type="NCBI Taxonomy" id="3050454"/>
    <lineage>
        <taxon>Archaea</taxon>
        <taxon>Thermoproteota</taxon>
        <taxon>Thermoprotei</taxon>
        <taxon>Desulfurococcales</taxon>
        <taxon>Desulfurococcaceae</taxon>
        <taxon>Ignisphaera</taxon>
    </lineage>
</organism>
<protein>
    <recommendedName>
        <fullName evidence="4">DUF4352 domain-containing protein</fullName>
    </recommendedName>
</protein>
<keyword evidence="1" id="KW-0812">Transmembrane</keyword>
<keyword evidence="3" id="KW-1185">Reference proteome</keyword>